<organism evidence="2 3">
    <name type="scientific">Cryobacterium gelidum</name>
    <dbReference type="NCBI Taxonomy" id="1259164"/>
    <lineage>
        <taxon>Bacteria</taxon>
        <taxon>Bacillati</taxon>
        <taxon>Actinomycetota</taxon>
        <taxon>Actinomycetes</taxon>
        <taxon>Micrococcales</taxon>
        <taxon>Microbacteriaceae</taxon>
        <taxon>Cryobacterium</taxon>
    </lineage>
</organism>
<keyword evidence="1" id="KW-1133">Transmembrane helix</keyword>
<gene>
    <name evidence="2" type="ORF">E3T50_00220</name>
</gene>
<dbReference type="Proteomes" id="UP000297983">
    <property type="component" value="Unassembled WGS sequence"/>
</dbReference>
<keyword evidence="1" id="KW-0472">Membrane</keyword>
<proteinExistence type="predicted"/>
<accession>A0A4R9B1I6</accession>
<comment type="caution">
    <text evidence="2">The sequence shown here is derived from an EMBL/GenBank/DDBJ whole genome shotgun (WGS) entry which is preliminary data.</text>
</comment>
<evidence type="ECO:0000256" key="1">
    <source>
        <dbReference type="SAM" id="Phobius"/>
    </source>
</evidence>
<feature type="transmembrane region" description="Helical" evidence="1">
    <location>
        <begin position="18"/>
        <end position="41"/>
    </location>
</feature>
<dbReference type="EMBL" id="SOHL01000003">
    <property type="protein sequence ID" value="TFD73427.1"/>
    <property type="molecule type" value="Genomic_DNA"/>
</dbReference>
<name>A0A4R9B1I6_9MICO</name>
<evidence type="ECO:0000313" key="3">
    <source>
        <dbReference type="Proteomes" id="UP000297983"/>
    </source>
</evidence>
<reference evidence="2 3" key="1">
    <citation type="submission" date="2019-03" db="EMBL/GenBank/DDBJ databases">
        <title>Genomics of glacier-inhabiting Cryobacterium strains.</title>
        <authorList>
            <person name="Liu Q."/>
            <person name="Xin Y.-H."/>
        </authorList>
    </citation>
    <scope>NUCLEOTIDE SEQUENCE [LARGE SCALE GENOMIC DNA]</scope>
    <source>
        <strain evidence="2 3">Hz16</strain>
    </source>
</reference>
<feature type="transmembrane region" description="Helical" evidence="1">
    <location>
        <begin position="104"/>
        <end position="125"/>
    </location>
</feature>
<sequence>MTESALITAWGKARGHIIAAQAAPTFLLTAVIGFLAVGLATADPAVRIATAGILLASGILGALAQIAAANEGLAVIADLRALDQPSALAQCIVAMGKWVNVVRFLTPAIFVVVYVALLAALFLGAR</sequence>
<feature type="transmembrane region" description="Helical" evidence="1">
    <location>
        <begin position="48"/>
        <end position="68"/>
    </location>
</feature>
<keyword evidence="3" id="KW-1185">Reference proteome</keyword>
<dbReference type="RefSeq" id="WP_134550073.1">
    <property type="nucleotide sequence ID" value="NZ_SOHL01000003.1"/>
</dbReference>
<protein>
    <submittedName>
        <fullName evidence="2">Uncharacterized protein</fullName>
    </submittedName>
</protein>
<evidence type="ECO:0000313" key="2">
    <source>
        <dbReference type="EMBL" id="TFD73427.1"/>
    </source>
</evidence>
<dbReference type="AlphaFoldDB" id="A0A4R9B1I6"/>
<keyword evidence="1" id="KW-0812">Transmembrane</keyword>